<dbReference type="GO" id="GO:0016757">
    <property type="term" value="F:glycosyltransferase activity"/>
    <property type="evidence" value="ECO:0007669"/>
    <property type="project" value="UniProtKB-KW"/>
</dbReference>
<evidence type="ECO:0000313" key="3">
    <source>
        <dbReference type="Proteomes" id="UP001597052"/>
    </source>
</evidence>
<dbReference type="PANTHER" id="PTHR45947:SF3">
    <property type="entry name" value="SULFOQUINOVOSYL TRANSFERASE SQD2"/>
    <property type="match status" value="1"/>
</dbReference>
<dbReference type="Pfam" id="PF13439">
    <property type="entry name" value="Glyco_transf_4"/>
    <property type="match status" value="1"/>
</dbReference>
<dbReference type="InterPro" id="IPR050194">
    <property type="entry name" value="Glycosyltransferase_grp1"/>
</dbReference>
<evidence type="ECO:0000313" key="2">
    <source>
        <dbReference type="EMBL" id="MFD1641505.1"/>
    </source>
</evidence>
<dbReference type="InterPro" id="IPR028098">
    <property type="entry name" value="Glyco_trans_4-like_N"/>
</dbReference>
<dbReference type="RefSeq" id="WP_256396891.1">
    <property type="nucleotide sequence ID" value="NZ_JANHDJ010000005.1"/>
</dbReference>
<dbReference type="AlphaFoldDB" id="A0ABD6D5L2"/>
<accession>A0ABD6D5L2</accession>
<dbReference type="Pfam" id="PF13692">
    <property type="entry name" value="Glyco_trans_1_4"/>
    <property type="match status" value="1"/>
</dbReference>
<reference evidence="2 3" key="1">
    <citation type="journal article" date="2019" name="Int. J. Syst. Evol. Microbiol.">
        <title>The Global Catalogue of Microorganisms (GCM) 10K type strain sequencing project: providing services to taxonomists for standard genome sequencing and annotation.</title>
        <authorList>
            <consortium name="The Broad Institute Genomics Platform"/>
            <consortium name="The Broad Institute Genome Sequencing Center for Infectious Disease"/>
            <person name="Wu L."/>
            <person name="Ma J."/>
        </authorList>
    </citation>
    <scope>NUCLEOTIDE SEQUENCE [LARGE SCALE GENOMIC DNA]</scope>
    <source>
        <strain evidence="2 3">CGMCC 1.10593</strain>
    </source>
</reference>
<keyword evidence="2" id="KW-0328">Glycosyltransferase</keyword>
<dbReference type="Gene3D" id="3.40.50.2000">
    <property type="entry name" value="Glycogen Phosphorylase B"/>
    <property type="match status" value="2"/>
</dbReference>
<dbReference type="EC" id="2.4.-.-" evidence="2"/>
<proteinExistence type="predicted"/>
<name>A0ABD6D5L2_9EURY</name>
<organism evidence="2 3">
    <name type="scientific">Halohasta litorea</name>
    <dbReference type="NCBI Taxonomy" id="869891"/>
    <lineage>
        <taxon>Archaea</taxon>
        <taxon>Methanobacteriati</taxon>
        <taxon>Methanobacteriota</taxon>
        <taxon>Stenosarchaea group</taxon>
        <taxon>Halobacteria</taxon>
        <taxon>Halobacteriales</taxon>
        <taxon>Haloferacaceae</taxon>
        <taxon>Halohasta</taxon>
    </lineage>
</organism>
<comment type="caution">
    <text evidence="2">The sequence shown here is derived from an EMBL/GenBank/DDBJ whole genome shotgun (WGS) entry which is preliminary data.</text>
</comment>
<gene>
    <name evidence="2" type="ORF">ACFSBW_06415</name>
</gene>
<evidence type="ECO:0000259" key="1">
    <source>
        <dbReference type="Pfam" id="PF13439"/>
    </source>
</evidence>
<keyword evidence="3" id="KW-1185">Reference proteome</keyword>
<keyword evidence="2" id="KW-0808">Transferase</keyword>
<dbReference type="EMBL" id="JBHUDM010000002">
    <property type="protein sequence ID" value="MFD1641505.1"/>
    <property type="molecule type" value="Genomic_DNA"/>
</dbReference>
<dbReference type="PANTHER" id="PTHR45947">
    <property type="entry name" value="SULFOQUINOVOSYL TRANSFERASE SQD2"/>
    <property type="match status" value="1"/>
</dbReference>
<dbReference type="SUPFAM" id="SSF53756">
    <property type="entry name" value="UDP-Glycosyltransferase/glycogen phosphorylase"/>
    <property type="match status" value="1"/>
</dbReference>
<sequence>MTTSDSLDVCFLINHLDAGGAQTLLRNIVALDDRPHVSYTVCYAGGPNEFGSEFEALGVDVVDLGARTDPPQFDPRAVARTLQYFGTHDVDVVHGHLPYGAVLGRIAGRRADAAVVTTHHSVRQNYHPIERTLERATRRYDDATVFVSDAVAGSFDGPTDDTLVETIYNGIDVAGFREQLQSAAADQVRADLGVADELLVLQVGRCIEAKRQLDLVRAVDRLTHRLGDPGVHVAIVGDGPQRSELEAAVRDRGLDAHVSIVGRVSPSRIHDYYAAADAYAQVSAYEGMPMTLLEAMASGLPLVGTEVPGIAEFIDSETGLLVPPESPPELADAMAALRAVDHRTQLGRASLTRVAERYEIDRTVEAYHEIYEQVTAGRMSAAPEATMRSH</sequence>
<protein>
    <submittedName>
        <fullName evidence="2">Glycosyltransferase</fullName>
        <ecNumber evidence="2">2.4.-.-</ecNumber>
    </submittedName>
</protein>
<dbReference type="Proteomes" id="UP001597052">
    <property type="component" value="Unassembled WGS sequence"/>
</dbReference>
<feature type="domain" description="Glycosyltransferase subfamily 4-like N-terminal" evidence="1">
    <location>
        <begin position="19"/>
        <end position="173"/>
    </location>
</feature>